<evidence type="ECO:0000313" key="1">
    <source>
        <dbReference type="EMBL" id="GIZ03837.1"/>
    </source>
</evidence>
<dbReference type="AlphaFoldDB" id="A0AAV4Y9C6"/>
<organism evidence="1 2">
    <name type="scientific">Caerostris extrusa</name>
    <name type="common">Bark spider</name>
    <name type="synonym">Caerostris bankana</name>
    <dbReference type="NCBI Taxonomy" id="172846"/>
    <lineage>
        <taxon>Eukaryota</taxon>
        <taxon>Metazoa</taxon>
        <taxon>Ecdysozoa</taxon>
        <taxon>Arthropoda</taxon>
        <taxon>Chelicerata</taxon>
        <taxon>Arachnida</taxon>
        <taxon>Araneae</taxon>
        <taxon>Araneomorphae</taxon>
        <taxon>Entelegynae</taxon>
        <taxon>Araneoidea</taxon>
        <taxon>Araneidae</taxon>
        <taxon>Caerostris</taxon>
    </lineage>
</organism>
<dbReference type="EMBL" id="BPLR01019001">
    <property type="protein sequence ID" value="GIZ03837.1"/>
    <property type="molecule type" value="Genomic_DNA"/>
</dbReference>
<comment type="caution">
    <text evidence="1">The sequence shown here is derived from an EMBL/GenBank/DDBJ whole genome shotgun (WGS) entry which is preliminary data.</text>
</comment>
<gene>
    <name evidence="1" type="ORF">CEXT_645761</name>
</gene>
<keyword evidence="2" id="KW-1185">Reference proteome</keyword>
<protein>
    <submittedName>
        <fullName evidence="1">Uncharacterized protein</fullName>
    </submittedName>
</protein>
<evidence type="ECO:0000313" key="2">
    <source>
        <dbReference type="Proteomes" id="UP001054945"/>
    </source>
</evidence>
<name>A0AAV4Y9C6_CAEEX</name>
<dbReference type="Proteomes" id="UP001054945">
    <property type="component" value="Unassembled WGS sequence"/>
</dbReference>
<sequence>MSSFPGLNAISICAADLHCKALSLFKELSQPAPIITIIPTSSKSIMIIILYSNFPPHNFIMEAISLSLKMLQLALPWRTFFFANLLQKTKEVFCCAYEECEMMHLLHQKF</sequence>
<reference evidence="1 2" key="1">
    <citation type="submission" date="2021-06" db="EMBL/GenBank/DDBJ databases">
        <title>Caerostris extrusa draft genome.</title>
        <authorList>
            <person name="Kono N."/>
            <person name="Arakawa K."/>
        </authorList>
    </citation>
    <scope>NUCLEOTIDE SEQUENCE [LARGE SCALE GENOMIC DNA]</scope>
</reference>
<accession>A0AAV4Y9C6</accession>
<proteinExistence type="predicted"/>